<dbReference type="EMBL" id="QFFM01000005">
    <property type="protein sequence ID" value="PWG66457.1"/>
    <property type="molecule type" value="Genomic_DNA"/>
</dbReference>
<feature type="domain" description="Peptidase C39-like" evidence="2">
    <location>
        <begin position="123"/>
        <end position="267"/>
    </location>
</feature>
<dbReference type="OrthoDB" id="1655016at2"/>
<sequence length="302" mass="32814">MKRTRTAILASITVLAVLLGTIALMWSMDRIPLFSAANSSGNRSVQSQEITPGEDQSEMKRAVPESAVLHDPKELAGLNAGVDDTYPGDEWSCKAAGEEADSLPECADKVNRTETNNTGRVILDVPQRVQETGYWCVPGALQMVLAYKGIDASQTTLAERMNTKPVTGTEYVDLARVANAYLFGEETATPSGAGYRVQTIAIGDRDPSVAQTFADRVKADLADDYPVFAAVDVHVLYPWFGHGNHVVVVMGYDTDETGTITQYHILDPSYNMQDPVHAGHKVVDAATMMSAIVDNEEPAYIW</sequence>
<name>A0A2U2NBI9_9BIFI</name>
<comment type="caution">
    <text evidence="3">The sequence shown here is derived from an EMBL/GenBank/DDBJ whole genome shotgun (WGS) entry which is preliminary data.</text>
</comment>
<accession>A0A2U2NBI9</accession>
<evidence type="ECO:0000256" key="1">
    <source>
        <dbReference type="SAM" id="MobiDB-lite"/>
    </source>
</evidence>
<evidence type="ECO:0000259" key="2">
    <source>
        <dbReference type="Pfam" id="PF13529"/>
    </source>
</evidence>
<feature type="compositionally biased region" description="Polar residues" evidence="1">
    <location>
        <begin position="37"/>
        <end position="50"/>
    </location>
</feature>
<feature type="region of interest" description="Disordered" evidence="1">
    <location>
        <begin position="37"/>
        <end position="61"/>
    </location>
</feature>
<dbReference type="AlphaFoldDB" id="A0A2U2NBI9"/>
<reference evidence="3 4" key="1">
    <citation type="journal article" date="2018" name="Int. J. Syst. Evol. Microbiol.">
        <title>Bifidobacterium callitrichidarum sp. nov. from the faeces of the emperor tamarin (Saguinus imperator).</title>
        <authorList>
            <person name="Modesto M."/>
            <person name="Michelini S."/>
            <person name="Sansosti M.C."/>
            <person name="De Filippo C."/>
            <person name="Cavalieri D."/>
            <person name="Qvirist L."/>
            <person name="Andlid T."/>
            <person name="Spiezio C."/>
            <person name="Sandri C."/>
            <person name="Pascarelli S."/>
            <person name="Sgorbati B."/>
            <person name="Mattarelli P."/>
        </authorList>
    </citation>
    <scope>NUCLEOTIDE SEQUENCE [LARGE SCALE GENOMIC DNA]</scope>
    <source>
        <strain evidence="3 4">TRI 5</strain>
    </source>
</reference>
<dbReference type="Pfam" id="PF13529">
    <property type="entry name" value="Peptidase_C39_2"/>
    <property type="match status" value="1"/>
</dbReference>
<evidence type="ECO:0000313" key="4">
    <source>
        <dbReference type="Proteomes" id="UP000245876"/>
    </source>
</evidence>
<dbReference type="InterPro" id="IPR039564">
    <property type="entry name" value="Peptidase_C39-like"/>
</dbReference>
<dbReference type="Proteomes" id="UP000245876">
    <property type="component" value="Unassembled WGS sequence"/>
</dbReference>
<protein>
    <recommendedName>
        <fullName evidence="2">Peptidase C39-like domain-containing protein</fullName>
    </recommendedName>
</protein>
<proteinExistence type="predicted"/>
<dbReference type="Gene3D" id="3.90.70.10">
    <property type="entry name" value="Cysteine proteinases"/>
    <property type="match status" value="1"/>
</dbReference>
<organism evidence="3 4">
    <name type="scientific">Bifidobacterium callitrichidarum</name>
    <dbReference type="NCBI Taxonomy" id="2052941"/>
    <lineage>
        <taxon>Bacteria</taxon>
        <taxon>Bacillati</taxon>
        <taxon>Actinomycetota</taxon>
        <taxon>Actinomycetes</taxon>
        <taxon>Bifidobacteriales</taxon>
        <taxon>Bifidobacteriaceae</taxon>
        <taxon>Bifidobacterium</taxon>
    </lineage>
</organism>
<gene>
    <name evidence="3" type="ORF">DF196_03500</name>
</gene>
<evidence type="ECO:0000313" key="3">
    <source>
        <dbReference type="EMBL" id="PWG66457.1"/>
    </source>
</evidence>
<keyword evidence="4" id="KW-1185">Reference proteome</keyword>
<dbReference type="RefSeq" id="WP_109056504.1">
    <property type="nucleotide sequence ID" value="NZ_QFFM01000005.1"/>
</dbReference>